<feature type="repeat" description="ANK" evidence="3">
    <location>
        <begin position="184"/>
        <end position="216"/>
    </location>
</feature>
<dbReference type="Gene3D" id="1.25.40.20">
    <property type="entry name" value="Ankyrin repeat-containing domain"/>
    <property type="match status" value="1"/>
</dbReference>
<protein>
    <submittedName>
        <fullName evidence="4">Uncharacterized protein</fullName>
    </submittedName>
</protein>
<sequence length="316" mass="35451">MQHFDNKGLDTFLQSKNDLGPKMTSLQWSKILDGVHDSGIDSINISSLNVHTNEVKDGIISLENNFNKMQIDNGFETGCHDSGLYSSRQYVSNDSSCETYSIETVWERQCVAENITEENCEDIESDYRKKEFHITMAQVIRLYEGDKDGDNTLNISIINGHAALSRLLINIVPDYDWLNYSNHLRQTPLHLAVITHQPIIVRSLVRAGVIVMAQDQHGDTPLHIACRLGYTDIVKLLLRPVKFGKGLENRCIIPFQRVPQDLTARNYEGHTCLHLASRTGHRKVVHMLLEAGADINSGDSKSGRTVLHVAADMGDS</sequence>
<feature type="repeat" description="ANK" evidence="3">
    <location>
        <begin position="268"/>
        <end position="300"/>
    </location>
</feature>
<gene>
    <name evidence="4" type="primary">ORF87642</name>
</gene>
<dbReference type="SUPFAM" id="SSF48403">
    <property type="entry name" value="Ankyrin repeat"/>
    <property type="match status" value="1"/>
</dbReference>
<dbReference type="PRINTS" id="PR01415">
    <property type="entry name" value="ANKYRIN"/>
</dbReference>
<dbReference type="EMBL" id="HACG01026788">
    <property type="protein sequence ID" value="CEK73653.1"/>
    <property type="molecule type" value="Transcribed_RNA"/>
</dbReference>
<dbReference type="SMART" id="SM00248">
    <property type="entry name" value="ANK"/>
    <property type="match status" value="4"/>
</dbReference>
<feature type="non-terminal residue" evidence="4">
    <location>
        <position position="316"/>
    </location>
</feature>
<dbReference type="GO" id="GO:0071356">
    <property type="term" value="P:cellular response to tumor necrosis factor"/>
    <property type="evidence" value="ECO:0007669"/>
    <property type="project" value="TreeGrafter"/>
</dbReference>
<feature type="repeat" description="ANK" evidence="3">
    <location>
        <begin position="217"/>
        <end position="239"/>
    </location>
</feature>
<dbReference type="GO" id="GO:0051059">
    <property type="term" value="F:NF-kappaB binding"/>
    <property type="evidence" value="ECO:0007669"/>
    <property type="project" value="TreeGrafter"/>
</dbReference>
<keyword evidence="1" id="KW-0677">Repeat</keyword>
<dbReference type="GO" id="GO:0005829">
    <property type="term" value="C:cytosol"/>
    <property type="evidence" value="ECO:0007669"/>
    <property type="project" value="TreeGrafter"/>
</dbReference>
<accession>A0A0B6ZYK2</accession>
<organism evidence="4">
    <name type="scientific">Arion vulgaris</name>
    <dbReference type="NCBI Taxonomy" id="1028688"/>
    <lineage>
        <taxon>Eukaryota</taxon>
        <taxon>Metazoa</taxon>
        <taxon>Spiralia</taxon>
        <taxon>Lophotrochozoa</taxon>
        <taxon>Mollusca</taxon>
        <taxon>Gastropoda</taxon>
        <taxon>Heterobranchia</taxon>
        <taxon>Euthyneura</taxon>
        <taxon>Panpulmonata</taxon>
        <taxon>Eupulmonata</taxon>
        <taxon>Stylommatophora</taxon>
        <taxon>Helicina</taxon>
        <taxon>Arionoidea</taxon>
        <taxon>Arionidae</taxon>
        <taxon>Arion</taxon>
    </lineage>
</organism>
<dbReference type="InterPro" id="IPR051070">
    <property type="entry name" value="NF-kappa-B_inhibitor"/>
</dbReference>
<dbReference type="PROSITE" id="PS50088">
    <property type="entry name" value="ANK_REPEAT"/>
    <property type="match status" value="3"/>
</dbReference>
<proteinExistence type="predicted"/>
<evidence type="ECO:0000256" key="2">
    <source>
        <dbReference type="ARBA" id="ARBA00023043"/>
    </source>
</evidence>
<dbReference type="PROSITE" id="PS50297">
    <property type="entry name" value="ANK_REP_REGION"/>
    <property type="match status" value="2"/>
</dbReference>
<dbReference type="PANTHER" id="PTHR46680:SF3">
    <property type="entry name" value="NF-KAPPA-B INHIBITOR CACTUS"/>
    <property type="match status" value="1"/>
</dbReference>
<dbReference type="AlphaFoldDB" id="A0A0B6ZYK2"/>
<dbReference type="PANTHER" id="PTHR46680">
    <property type="entry name" value="NF-KAPPA-B INHIBITOR ALPHA"/>
    <property type="match status" value="1"/>
</dbReference>
<reference evidence="4" key="1">
    <citation type="submission" date="2014-12" db="EMBL/GenBank/DDBJ databases">
        <title>Insight into the proteome of Arion vulgaris.</title>
        <authorList>
            <person name="Aradska J."/>
            <person name="Bulat T."/>
            <person name="Smidak R."/>
            <person name="Sarate P."/>
            <person name="Gangsoo J."/>
            <person name="Sialana F."/>
            <person name="Bilban M."/>
            <person name="Lubec G."/>
        </authorList>
    </citation>
    <scope>NUCLEOTIDE SEQUENCE</scope>
    <source>
        <tissue evidence="4">Skin</tissue>
    </source>
</reference>
<dbReference type="Pfam" id="PF12796">
    <property type="entry name" value="Ank_2"/>
    <property type="match status" value="1"/>
</dbReference>
<dbReference type="InterPro" id="IPR036770">
    <property type="entry name" value="Ankyrin_rpt-contain_sf"/>
</dbReference>
<name>A0A0B6ZYK2_9EUPU</name>
<evidence type="ECO:0000313" key="4">
    <source>
        <dbReference type="EMBL" id="CEK73653.1"/>
    </source>
</evidence>
<evidence type="ECO:0000256" key="3">
    <source>
        <dbReference type="PROSITE-ProRule" id="PRU00023"/>
    </source>
</evidence>
<evidence type="ECO:0000256" key="1">
    <source>
        <dbReference type="ARBA" id="ARBA00022737"/>
    </source>
</evidence>
<keyword evidence="2 3" id="KW-0040">ANK repeat</keyword>
<dbReference type="InterPro" id="IPR002110">
    <property type="entry name" value="Ankyrin_rpt"/>
</dbReference>